<dbReference type="GO" id="GO:0005524">
    <property type="term" value="F:ATP binding"/>
    <property type="evidence" value="ECO:0007669"/>
    <property type="project" value="UniProtKB-UniRule"/>
</dbReference>
<dbReference type="EC" id="2.7.11.22" evidence="2"/>
<evidence type="ECO:0000256" key="8">
    <source>
        <dbReference type="ARBA" id="ARBA00022776"/>
    </source>
</evidence>
<dbReference type="GO" id="GO:0007165">
    <property type="term" value="P:signal transduction"/>
    <property type="evidence" value="ECO:0007669"/>
    <property type="project" value="TreeGrafter"/>
</dbReference>
<dbReference type="GO" id="GO:0051301">
    <property type="term" value="P:cell division"/>
    <property type="evidence" value="ECO:0007669"/>
    <property type="project" value="UniProtKB-KW"/>
</dbReference>
<dbReference type="PROSITE" id="PS50011">
    <property type="entry name" value="PROTEIN_KINASE_DOM"/>
    <property type="match status" value="1"/>
</dbReference>
<evidence type="ECO:0000256" key="9">
    <source>
        <dbReference type="ARBA" id="ARBA00022777"/>
    </source>
</evidence>
<dbReference type="InterPro" id="IPR000719">
    <property type="entry name" value="Prot_kinase_dom"/>
</dbReference>
<dbReference type="GO" id="GO:0030332">
    <property type="term" value="F:cyclin binding"/>
    <property type="evidence" value="ECO:0007669"/>
    <property type="project" value="TreeGrafter"/>
</dbReference>
<proteinExistence type="inferred from homology"/>
<comment type="catalytic activity">
    <reaction evidence="13">
        <text>L-seryl-[protein] + ATP = O-phospho-L-seryl-[protein] + ADP + H(+)</text>
        <dbReference type="Rhea" id="RHEA:17989"/>
        <dbReference type="Rhea" id="RHEA-COMP:9863"/>
        <dbReference type="Rhea" id="RHEA-COMP:11604"/>
        <dbReference type="ChEBI" id="CHEBI:15378"/>
        <dbReference type="ChEBI" id="CHEBI:29999"/>
        <dbReference type="ChEBI" id="CHEBI:30616"/>
        <dbReference type="ChEBI" id="CHEBI:83421"/>
        <dbReference type="ChEBI" id="CHEBI:456216"/>
        <dbReference type="EC" id="2.7.11.22"/>
    </reaction>
</comment>
<dbReference type="GO" id="GO:0010389">
    <property type="term" value="P:regulation of G2/M transition of mitotic cell cycle"/>
    <property type="evidence" value="ECO:0007669"/>
    <property type="project" value="TreeGrafter"/>
</dbReference>
<dbReference type="GO" id="GO:0000307">
    <property type="term" value="C:cyclin-dependent protein kinase holoenzyme complex"/>
    <property type="evidence" value="ECO:0007669"/>
    <property type="project" value="TreeGrafter"/>
</dbReference>
<dbReference type="EMBL" id="GHES01039039">
    <property type="protein sequence ID" value="MPA69598.1"/>
    <property type="molecule type" value="Transcribed_RNA"/>
</dbReference>
<dbReference type="GO" id="GO:0051445">
    <property type="term" value="P:regulation of meiotic cell cycle"/>
    <property type="evidence" value="ECO:0007669"/>
    <property type="project" value="TreeGrafter"/>
</dbReference>
<dbReference type="GO" id="GO:0004693">
    <property type="term" value="F:cyclin-dependent protein serine/threonine kinase activity"/>
    <property type="evidence" value="ECO:0007669"/>
    <property type="project" value="UniProtKB-EC"/>
</dbReference>
<keyword evidence="9" id="KW-0418">Kinase</keyword>
<keyword evidence="10 14" id="KW-0067">ATP-binding</keyword>
<organism evidence="17">
    <name type="scientific">Davidia involucrata</name>
    <name type="common">Dove tree</name>
    <dbReference type="NCBI Taxonomy" id="16924"/>
    <lineage>
        <taxon>Eukaryota</taxon>
        <taxon>Viridiplantae</taxon>
        <taxon>Streptophyta</taxon>
        <taxon>Embryophyta</taxon>
        <taxon>Tracheophyta</taxon>
        <taxon>Spermatophyta</taxon>
        <taxon>Magnoliopsida</taxon>
        <taxon>eudicotyledons</taxon>
        <taxon>Gunneridae</taxon>
        <taxon>Pentapetalae</taxon>
        <taxon>asterids</taxon>
        <taxon>Cornales</taxon>
        <taxon>Nyssaceae</taxon>
        <taxon>Davidia</taxon>
    </lineage>
</organism>
<evidence type="ECO:0000256" key="7">
    <source>
        <dbReference type="ARBA" id="ARBA00022741"/>
    </source>
</evidence>
<name>A0A5B7BMN5_DAVIN</name>
<dbReference type="PROSITE" id="PS00107">
    <property type="entry name" value="PROTEIN_KINASE_ATP"/>
    <property type="match status" value="1"/>
</dbReference>
<dbReference type="PROSITE" id="PS00108">
    <property type="entry name" value="PROTEIN_KINASE_ST"/>
    <property type="match status" value="1"/>
</dbReference>
<keyword evidence="3 15" id="KW-0723">Serine/threonine-protein kinase</keyword>
<keyword evidence="4" id="KW-0597">Phosphoprotein</keyword>
<dbReference type="GO" id="GO:0010468">
    <property type="term" value="P:regulation of gene expression"/>
    <property type="evidence" value="ECO:0007669"/>
    <property type="project" value="TreeGrafter"/>
</dbReference>
<dbReference type="GO" id="GO:0005737">
    <property type="term" value="C:cytoplasm"/>
    <property type="evidence" value="ECO:0007669"/>
    <property type="project" value="TreeGrafter"/>
</dbReference>
<dbReference type="SMART" id="SM00220">
    <property type="entry name" value="S_TKc"/>
    <property type="match status" value="1"/>
</dbReference>
<evidence type="ECO:0000313" key="17">
    <source>
        <dbReference type="EMBL" id="MPA69598.1"/>
    </source>
</evidence>
<evidence type="ECO:0000256" key="10">
    <source>
        <dbReference type="ARBA" id="ARBA00022840"/>
    </source>
</evidence>
<dbReference type="GO" id="GO:0005634">
    <property type="term" value="C:nucleus"/>
    <property type="evidence" value="ECO:0007669"/>
    <property type="project" value="TreeGrafter"/>
</dbReference>
<evidence type="ECO:0000256" key="6">
    <source>
        <dbReference type="ARBA" id="ARBA00022679"/>
    </source>
</evidence>
<evidence type="ECO:0000256" key="11">
    <source>
        <dbReference type="ARBA" id="ARBA00023306"/>
    </source>
</evidence>
<evidence type="ECO:0000256" key="1">
    <source>
        <dbReference type="ARBA" id="ARBA00006485"/>
    </source>
</evidence>
<gene>
    <name evidence="17" type="ORF">Din_039039</name>
</gene>
<dbReference type="InterPro" id="IPR050108">
    <property type="entry name" value="CDK"/>
</dbReference>
<evidence type="ECO:0000259" key="16">
    <source>
        <dbReference type="PROSITE" id="PS50011"/>
    </source>
</evidence>
<keyword evidence="8" id="KW-0498">Mitosis</keyword>
<evidence type="ECO:0000256" key="3">
    <source>
        <dbReference type="ARBA" id="ARBA00022527"/>
    </source>
</evidence>
<evidence type="ECO:0000256" key="4">
    <source>
        <dbReference type="ARBA" id="ARBA00022553"/>
    </source>
</evidence>
<dbReference type="Pfam" id="PF00069">
    <property type="entry name" value="Pkinase"/>
    <property type="match status" value="1"/>
</dbReference>
<dbReference type="SUPFAM" id="SSF56112">
    <property type="entry name" value="Protein kinase-like (PK-like)"/>
    <property type="match status" value="1"/>
</dbReference>
<accession>A0A5B7BMN5</accession>
<evidence type="ECO:0000256" key="13">
    <source>
        <dbReference type="ARBA" id="ARBA00048367"/>
    </source>
</evidence>
<dbReference type="InterPro" id="IPR008271">
    <property type="entry name" value="Ser/Thr_kinase_AS"/>
</dbReference>
<evidence type="ECO:0000256" key="12">
    <source>
        <dbReference type="ARBA" id="ARBA00047811"/>
    </source>
</evidence>
<dbReference type="Gene3D" id="3.30.200.20">
    <property type="entry name" value="Phosphorylase Kinase, domain 1"/>
    <property type="match status" value="1"/>
</dbReference>
<evidence type="ECO:0000256" key="14">
    <source>
        <dbReference type="PROSITE-ProRule" id="PRU10141"/>
    </source>
</evidence>
<evidence type="ECO:0000256" key="2">
    <source>
        <dbReference type="ARBA" id="ARBA00012425"/>
    </source>
</evidence>
<dbReference type="InterPro" id="IPR011009">
    <property type="entry name" value="Kinase-like_dom_sf"/>
</dbReference>
<dbReference type="PANTHER" id="PTHR24056">
    <property type="entry name" value="CELL DIVISION PROTEIN KINASE"/>
    <property type="match status" value="1"/>
</dbReference>
<protein>
    <recommendedName>
        <fullName evidence="2">cyclin-dependent kinase</fullName>
        <ecNumber evidence="2">2.7.11.22</ecNumber>
    </recommendedName>
</protein>
<dbReference type="Gene3D" id="1.10.510.10">
    <property type="entry name" value="Transferase(Phosphotransferase) domain 1"/>
    <property type="match status" value="1"/>
</dbReference>
<dbReference type="GO" id="GO:0106310">
    <property type="term" value="F:protein serine kinase activity"/>
    <property type="evidence" value="ECO:0007669"/>
    <property type="project" value="RHEA"/>
</dbReference>
<keyword evidence="5" id="KW-0132">Cell division</keyword>
<dbReference type="PANTHER" id="PTHR24056:SF548">
    <property type="entry name" value="CYCLIN-DEPENDENT KINASE A-1"/>
    <property type="match status" value="1"/>
</dbReference>
<evidence type="ECO:0000256" key="5">
    <source>
        <dbReference type="ARBA" id="ARBA00022618"/>
    </source>
</evidence>
<reference evidence="17" key="1">
    <citation type="submission" date="2019-08" db="EMBL/GenBank/DDBJ databases">
        <title>Reference gene set and small RNA set construction with multiple tissues from Davidia involucrata Baill.</title>
        <authorList>
            <person name="Yang H."/>
            <person name="Zhou C."/>
            <person name="Li G."/>
            <person name="Wang J."/>
            <person name="Gao P."/>
            <person name="Wang M."/>
            <person name="Wang R."/>
            <person name="Zhao Y."/>
        </authorList>
    </citation>
    <scope>NUCLEOTIDE SEQUENCE</scope>
    <source>
        <tissue evidence="17">Mixed with DoveR01_LX</tissue>
    </source>
</reference>
<dbReference type="GO" id="GO:0000082">
    <property type="term" value="P:G1/S transition of mitotic cell cycle"/>
    <property type="evidence" value="ECO:0007669"/>
    <property type="project" value="TreeGrafter"/>
</dbReference>
<dbReference type="AlphaFoldDB" id="A0A5B7BMN5"/>
<evidence type="ECO:0000256" key="15">
    <source>
        <dbReference type="RuleBase" id="RU000304"/>
    </source>
</evidence>
<feature type="binding site" evidence="14">
    <location>
        <position position="35"/>
    </location>
    <ligand>
        <name>ATP</name>
        <dbReference type="ChEBI" id="CHEBI:30616"/>
    </ligand>
</feature>
<keyword evidence="11" id="KW-0131">Cell cycle</keyword>
<comment type="similarity">
    <text evidence="1">Belongs to the protein kinase superfamily. CMGC Ser/Thr protein kinase family. CDC2/CDKX subfamily.</text>
</comment>
<dbReference type="InterPro" id="IPR017441">
    <property type="entry name" value="Protein_kinase_ATP_BS"/>
</dbReference>
<sequence>MGKKKYKPIKKIGEGGFGEVYKCRDLMTKETVAVKSIIFIEGGGVPSSVIREISLLKELDHSNIVRLLDVLNNGASVDLVFECLDLDLKKFMDSYPEIAKDPQTIKRFLHQILRGVTYCHSHKILHRDLKPQNLLIDLNKKIVKLADFGLAKAFGVPFSTYTDNVGTLGYRAPELLLGYKYSAPVDVWSVGCIFAEMVTQQPLFSGTTESAILMENFSLLGMPNEATWPGVTLYGNISKMNRSPSHARRNLEDVVTGLEPAGFDLLSKMLCLNPDRRITARDALQHSYFRNVAATP</sequence>
<feature type="domain" description="Protein kinase" evidence="16">
    <location>
        <begin position="6"/>
        <end position="289"/>
    </location>
</feature>
<dbReference type="FunFam" id="1.10.510.10:FF:000611">
    <property type="entry name" value="CMGC family protein kinase"/>
    <property type="match status" value="1"/>
</dbReference>
<keyword evidence="7 14" id="KW-0547">Nucleotide-binding</keyword>
<dbReference type="FunFam" id="3.30.200.20:FF:000124">
    <property type="entry name" value="Cyclin-dependent kinase 4"/>
    <property type="match status" value="1"/>
</dbReference>
<keyword evidence="6 17" id="KW-0808">Transferase</keyword>
<comment type="catalytic activity">
    <reaction evidence="12">
        <text>L-threonyl-[protein] + ATP = O-phospho-L-threonyl-[protein] + ADP + H(+)</text>
        <dbReference type="Rhea" id="RHEA:46608"/>
        <dbReference type="Rhea" id="RHEA-COMP:11060"/>
        <dbReference type="Rhea" id="RHEA-COMP:11605"/>
        <dbReference type="ChEBI" id="CHEBI:15378"/>
        <dbReference type="ChEBI" id="CHEBI:30013"/>
        <dbReference type="ChEBI" id="CHEBI:30616"/>
        <dbReference type="ChEBI" id="CHEBI:61977"/>
        <dbReference type="ChEBI" id="CHEBI:456216"/>
        <dbReference type="EC" id="2.7.11.22"/>
    </reaction>
</comment>